<comment type="function">
    <text evidence="6">Clathrin is the major protein of the polyhedral coat of coated pits and vesicles.</text>
</comment>
<dbReference type="GO" id="GO:0030130">
    <property type="term" value="C:clathrin coat of trans-Golgi network vesicle"/>
    <property type="evidence" value="ECO:0007669"/>
    <property type="project" value="InterPro"/>
</dbReference>
<protein>
    <recommendedName>
        <fullName evidence="6">Clathrin light chain</fullName>
    </recommendedName>
</protein>
<dbReference type="PANTHER" id="PTHR10639">
    <property type="entry name" value="CLATHRIN LIGHT CHAIN"/>
    <property type="match status" value="1"/>
</dbReference>
<dbReference type="GO" id="GO:0099631">
    <property type="term" value="C:postsynaptic endocytic zone cytoplasmic component"/>
    <property type="evidence" value="ECO:0007669"/>
    <property type="project" value="TreeGrafter"/>
</dbReference>
<proteinExistence type="inferred from homology"/>
<accession>A0AAN8FYR3</accession>
<evidence type="ECO:0000256" key="5">
    <source>
        <dbReference type="ARBA" id="ARBA00023329"/>
    </source>
</evidence>
<feature type="compositionally biased region" description="Polar residues" evidence="7">
    <location>
        <begin position="63"/>
        <end position="85"/>
    </location>
</feature>
<gene>
    <name evidence="8" type="ORF">SNE40_023551</name>
</gene>
<evidence type="ECO:0000256" key="3">
    <source>
        <dbReference type="ARBA" id="ARBA00023136"/>
    </source>
</evidence>
<reference evidence="8 9" key="1">
    <citation type="submission" date="2024-01" db="EMBL/GenBank/DDBJ databases">
        <title>The genome of the rayed Mediterranean limpet Patella caerulea (Linnaeus, 1758).</title>
        <authorList>
            <person name="Anh-Thu Weber A."/>
            <person name="Halstead-Nussloch G."/>
        </authorList>
    </citation>
    <scope>NUCLEOTIDE SEQUENCE [LARGE SCALE GENOMIC DNA]</scope>
    <source>
        <strain evidence="8">AATW-2023a</strain>
        <tissue evidence="8">Whole specimen</tissue>
    </source>
</reference>
<comment type="similarity">
    <text evidence="2 6">Belongs to the clathrin light chain family.</text>
</comment>
<keyword evidence="5 6" id="KW-0968">Cytoplasmic vesicle</keyword>
<keyword evidence="3 6" id="KW-0472">Membrane</keyword>
<evidence type="ECO:0000256" key="7">
    <source>
        <dbReference type="SAM" id="MobiDB-lite"/>
    </source>
</evidence>
<dbReference type="Pfam" id="PF01086">
    <property type="entry name" value="Clathrin_lg_ch"/>
    <property type="match status" value="1"/>
</dbReference>
<dbReference type="GO" id="GO:0072583">
    <property type="term" value="P:clathrin-dependent endocytosis"/>
    <property type="evidence" value="ECO:0007669"/>
    <property type="project" value="TreeGrafter"/>
</dbReference>
<dbReference type="AlphaFoldDB" id="A0AAN8FYR3"/>
<evidence type="ECO:0000256" key="2">
    <source>
        <dbReference type="ARBA" id="ARBA00005263"/>
    </source>
</evidence>
<dbReference type="Proteomes" id="UP001347796">
    <property type="component" value="Unassembled WGS sequence"/>
</dbReference>
<comment type="subcellular location">
    <subcellularLocation>
        <location evidence="1 6">Cytoplasmic vesicle membrane</location>
        <topology evidence="1 6">Peripheral membrane protein</topology>
        <orientation evidence="1 6">Cytoplasmic side</orientation>
    </subcellularLocation>
    <subcellularLocation>
        <location evidence="6">Membrane</location>
        <location evidence="6">Coated pit</location>
        <topology evidence="6">Peripheral membrane protein</topology>
        <orientation evidence="6">Cytoplasmic side</orientation>
    </subcellularLocation>
    <text evidence="6">Cytoplasmic face of coated pits and vesicles.</text>
</comment>
<organism evidence="8 9">
    <name type="scientific">Patella caerulea</name>
    <name type="common">Rayed Mediterranean limpet</name>
    <dbReference type="NCBI Taxonomy" id="87958"/>
    <lineage>
        <taxon>Eukaryota</taxon>
        <taxon>Metazoa</taxon>
        <taxon>Spiralia</taxon>
        <taxon>Lophotrochozoa</taxon>
        <taxon>Mollusca</taxon>
        <taxon>Gastropoda</taxon>
        <taxon>Patellogastropoda</taxon>
        <taxon>Patelloidea</taxon>
        <taxon>Patellidae</taxon>
        <taxon>Patella</taxon>
    </lineage>
</organism>
<dbReference type="GO" id="GO:0005198">
    <property type="term" value="F:structural molecule activity"/>
    <property type="evidence" value="ECO:0007669"/>
    <property type="project" value="InterPro"/>
</dbReference>
<evidence type="ECO:0000256" key="4">
    <source>
        <dbReference type="ARBA" id="ARBA00023176"/>
    </source>
</evidence>
<comment type="caution">
    <text evidence="8">The sequence shown here is derived from an EMBL/GenBank/DDBJ whole genome shotgun (WGS) entry which is preliminary data.</text>
</comment>
<evidence type="ECO:0000256" key="1">
    <source>
        <dbReference type="ARBA" id="ARBA00004180"/>
    </source>
</evidence>
<evidence type="ECO:0000313" key="8">
    <source>
        <dbReference type="EMBL" id="KAK6166957.1"/>
    </source>
</evidence>
<dbReference type="EMBL" id="JAZGQO010000021">
    <property type="protein sequence ID" value="KAK6166957.1"/>
    <property type="molecule type" value="Genomic_DNA"/>
</dbReference>
<name>A0AAN8FYR3_PATCE</name>
<dbReference type="InterPro" id="IPR000996">
    <property type="entry name" value="Clathrin_L-chain"/>
</dbReference>
<dbReference type="GO" id="GO:0032050">
    <property type="term" value="F:clathrin heavy chain binding"/>
    <property type="evidence" value="ECO:0007669"/>
    <property type="project" value="TreeGrafter"/>
</dbReference>
<keyword evidence="4 6" id="KW-0168">Coated pit</keyword>
<feature type="region of interest" description="Disordered" evidence="7">
    <location>
        <begin position="1"/>
        <end position="85"/>
    </location>
</feature>
<keyword evidence="9" id="KW-1185">Reference proteome</keyword>
<dbReference type="GO" id="GO:0030132">
    <property type="term" value="C:clathrin coat of coated pit"/>
    <property type="evidence" value="ECO:0007669"/>
    <property type="project" value="InterPro"/>
</dbReference>
<dbReference type="GO" id="GO:0030672">
    <property type="term" value="C:synaptic vesicle membrane"/>
    <property type="evidence" value="ECO:0007669"/>
    <property type="project" value="TreeGrafter"/>
</dbReference>
<evidence type="ECO:0000256" key="6">
    <source>
        <dbReference type="RuleBase" id="RU363137"/>
    </source>
</evidence>
<sequence>MEDDPAADFLAREQSELAGLEDDNPTDSSVPQDDGFGAFGDEVPAASQDDFGGGLDEFEGVSTDGQFEQSNGPSDSYSAISQQDTIRVEPEKIRLWREEQKDILEKKDMDESKKKEEWQSIAKKELEDWYKHHSEQLSKTKENNIAAEKAFIKERDESVPGHEWEKICRLCEFNPKHAKCTKDVTRMRSILLQLKQTPLVR</sequence>
<dbReference type="GO" id="GO:0006886">
    <property type="term" value="P:intracellular protein transport"/>
    <property type="evidence" value="ECO:0007669"/>
    <property type="project" value="InterPro"/>
</dbReference>
<dbReference type="PANTHER" id="PTHR10639:SF7">
    <property type="entry name" value="CLATHRIN LIGHT CHAIN"/>
    <property type="match status" value="1"/>
</dbReference>
<evidence type="ECO:0000313" key="9">
    <source>
        <dbReference type="Proteomes" id="UP001347796"/>
    </source>
</evidence>